<keyword evidence="2" id="KW-1185">Reference proteome</keyword>
<reference evidence="1" key="1">
    <citation type="submission" date="2020-01" db="EMBL/GenBank/DDBJ databases">
        <title>Development of genomics and gene disruption for Polysphondylium violaceum indicates a role for the polyketide synthase stlB in stalk morphogenesis.</title>
        <authorList>
            <person name="Narita B."/>
            <person name="Kawabe Y."/>
            <person name="Kin K."/>
            <person name="Saito T."/>
            <person name="Gibbs R."/>
            <person name="Kuspa A."/>
            <person name="Muzny D."/>
            <person name="Queller D."/>
            <person name="Richards S."/>
            <person name="Strassman J."/>
            <person name="Sucgang R."/>
            <person name="Worley K."/>
            <person name="Schaap P."/>
        </authorList>
    </citation>
    <scope>NUCLEOTIDE SEQUENCE</scope>
    <source>
        <strain evidence="1">QSvi11</strain>
    </source>
</reference>
<sequence>MSIIQRLKNLIPPNIRARFTIPNEEGFFGTDYRFPAPGSQTPPDVTLKVWAKTRPLTRIYKFLKKRGEVPSLRDAPKFMDAKNNVEVDQDPEFLRHKEFYETPVNTCPPPRIMNNKVYYHNVKVELGYDIRNWKNIEKNLDKTNSSNQVLEYDEFDIDTRDPIPKKADSMF</sequence>
<comment type="caution">
    <text evidence="1">The sequence shown here is derived from an EMBL/GenBank/DDBJ whole genome shotgun (WGS) entry which is preliminary data.</text>
</comment>
<accession>A0A8J4V7N7</accession>
<dbReference type="Proteomes" id="UP000695562">
    <property type="component" value="Unassembled WGS sequence"/>
</dbReference>
<proteinExistence type="predicted"/>
<dbReference type="EMBL" id="AJWJ01000041">
    <property type="protein sequence ID" value="KAF2077012.1"/>
    <property type="molecule type" value="Genomic_DNA"/>
</dbReference>
<dbReference type="OrthoDB" id="17865at2759"/>
<evidence type="ECO:0000313" key="2">
    <source>
        <dbReference type="Proteomes" id="UP000695562"/>
    </source>
</evidence>
<gene>
    <name evidence="1" type="ORF">CYY_001644</name>
</gene>
<evidence type="ECO:0000313" key="1">
    <source>
        <dbReference type="EMBL" id="KAF2077012.1"/>
    </source>
</evidence>
<protein>
    <submittedName>
        <fullName evidence="1">Uncharacterized protein</fullName>
    </submittedName>
</protein>
<dbReference type="AlphaFoldDB" id="A0A8J4V7N7"/>
<name>A0A8J4V7N7_9MYCE</name>
<organism evidence="1 2">
    <name type="scientific">Polysphondylium violaceum</name>
    <dbReference type="NCBI Taxonomy" id="133409"/>
    <lineage>
        <taxon>Eukaryota</taxon>
        <taxon>Amoebozoa</taxon>
        <taxon>Evosea</taxon>
        <taxon>Eumycetozoa</taxon>
        <taxon>Dictyostelia</taxon>
        <taxon>Dictyosteliales</taxon>
        <taxon>Dictyosteliaceae</taxon>
        <taxon>Polysphondylium</taxon>
    </lineage>
</organism>